<gene>
    <name evidence="1" type="ORF">M378DRAFT_190009</name>
</gene>
<keyword evidence="2" id="KW-1185">Reference proteome</keyword>
<reference evidence="1 2" key="1">
    <citation type="submission" date="2014-04" db="EMBL/GenBank/DDBJ databases">
        <title>Evolutionary Origins and Diversification of the Mycorrhizal Mutualists.</title>
        <authorList>
            <consortium name="DOE Joint Genome Institute"/>
            <consortium name="Mycorrhizal Genomics Consortium"/>
            <person name="Kohler A."/>
            <person name="Kuo A."/>
            <person name="Nagy L.G."/>
            <person name="Floudas D."/>
            <person name="Copeland A."/>
            <person name="Barry K.W."/>
            <person name="Cichocki N."/>
            <person name="Veneault-Fourrey C."/>
            <person name="LaButti K."/>
            <person name="Lindquist E.A."/>
            <person name="Lipzen A."/>
            <person name="Lundell T."/>
            <person name="Morin E."/>
            <person name="Murat C."/>
            <person name="Riley R."/>
            <person name="Ohm R."/>
            <person name="Sun H."/>
            <person name="Tunlid A."/>
            <person name="Henrissat B."/>
            <person name="Grigoriev I.V."/>
            <person name="Hibbett D.S."/>
            <person name="Martin F."/>
        </authorList>
    </citation>
    <scope>NUCLEOTIDE SEQUENCE [LARGE SCALE GENOMIC DNA]</scope>
    <source>
        <strain evidence="1 2">Koide BX008</strain>
    </source>
</reference>
<dbReference type="Proteomes" id="UP000054549">
    <property type="component" value="Unassembled WGS sequence"/>
</dbReference>
<protein>
    <submittedName>
        <fullName evidence="1">Uncharacterized protein</fullName>
    </submittedName>
</protein>
<dbReference type="Gene3D" id="3.40.50.720">
    <property type="entry name" value="NAD(P)-binding Rossmann-like Domain"/>
    <property type="match status" value="1"/>
</dbReference>
<name>A0A0C2T1B8_AMAMK</name>
<sequence>MTDKPSAIIFGGLNTFSRALASLLVPSEGEPLVSNLRIVDKFSVNPPTTYIGSEFPKILKNPRVEYRQANLTIPAVVSTVFEPKEGNPPFDFAFDFTGEVKSDRQEQIIINSTCNVARLLGLEAAKRKIKAYIRIQQPFYETAKKGSHDEKEDIKPNGAIGTWWHETLRILGAIDDLNLVILRIGFGYGPFTNFGIIASAITVASVYGFMKKPLKSLWSPGKNPTHTIHVDDIAGAAWACAEWIAPQGRKAANAVAGEEIIFHNDKNKIKDVEGTPAHSQTIIAPVFNVVDDSDNTALSTGETLTSFFGTTFEFFNLVETTMLKLKDDTVEEINEHHVSAWTQMVTNSNPPILNTPLTAYLDKFALEKHNVAFSNKKIKEIVGYKLKRPHFSHDTVKETVEKWKTEGTWPILE</sequence>
<evidence type="ECO:0000313" key="1">
    <source>
        <dbReference type="EMBL" id="KIL69580.1"/>
    </source>
</evidence>
<proteinExistence type="predicted"/>
<dbReference type="InterPro" id="IPR036291">
    <property type="entry name" value="NAD(P)-bd_dom_sf"/>
</dbReference>
<dbReference type="OrthoDB" id="16464at2759"/>
<organism evidence="1 2">
    <name type="scientific">Amanita muscaria (strain Koide BX008)</name>
    <dbReference type="NCBI Taxonomy" id="946122"/>
    <lineage>
        <taxon>Eukaryota</taxon>
        <taxon>Fungi</taxon>
        <taxon>Dikarya</taxon>
        <taxon>Basidiomycota</taxon>
        <taxon>Agaricomycotina</taxon>
        <taxon>Agaricomycetes</taxon>
        <taxon>Agaricomycetidae</taxon>
        <taxon>Agaricales</taxon>
        <taxon>Pluteineae</taxon>
        <taxon>Amanitaceae</taxon>
        <taxon>Amanita</taxon>
    </lineage>
</organism>
<evidence type="ECO:0000313" key="2">
    <source>
        <dbReference type="Proteomes" id="UP000054549"/>
    </source>
</evidence>
<dbReference type="AlphaFoldDB" id="A0A0C2T1B8"/>
<dbReference type="EMBL" id="KN818225">
    <property type="protein sequence ID" value="KIL69580.1"/>
    <property type="molecule type" value="Genomic_DNA"/>
</dbReference>
<dbReference type="HOGENOM" id="CLU_045030_0_0_1"/>
<accession>A0A0C2T1B8</accession>
<dbReference type="STRING" id="946122.A0A0C2T1B8"/>
<dbReference type="InParanoid" id="A0A0C2T1B8"/>
<dbReference type="SUPFAM" id="SSF51735">
    <property type="entry name" value="NAD(P)-binding Rossmann-fold domains"/>
    <property type="match status" value="1"/>
</dbReference>